<organism evidence="6 7">
    <name type="scientific">Agrobacterium tumefaciens</name>
    <dbReference type="NCBI Taxonomy" id="358"/>
    <lineage>
        <taxon>Bacteria</taxon>
        <taxon>Pseudomonadati</taxon>
        <taxon>Pseudomonadota</taxon>
        <taxon>Alphaproteobacteria</taxon>
        <taxon>Hyphomicrobiales</taxon>
        <taxon>Rhizobiaceae</taxon>
        <taxon>Rhizobium/Agrobacterium group</taxon>
        <taxon>Agrobacterium</taxon>
        <taxon>Agrobacterium tumefaciens complex</taxon>
    </lineage>
</organism>
<evidence type="ECO:0000259" key="4">
    <source>
        <dbReference type="SMART" id="SM00345"/>
    </source>
</evidence>
<dbReference type="InterPro" id="IPR011711">
    <property type="entry name" value="GntR_C"/>
</dbReference>
<proteinExistence type="predicted"/>
<evidence type="ECO:0000259" key="5">
    <source>
        <dbReference type="SMART" id="SM00895"/>
    </source>
</evidence>
<reference evidence="6 7" key="1">
    <citation type="submission" date="2016-05" db="EMBL/GenBank/DDBJ databases">
        <authorList>
            <person name="Lavstsen T."/>
            <person name="Jespersen J.S."/>
        </authorList>
    </citation>
    <scope>NUCLEOTIDE SEQUENCE [LARGE SCALE GENOMIC DNA]</scope>
    <source>
        <strain evidence="6 7">KCJ1736</strain>
    </source>
</reference>
<dbReference type="GO" id="GO:0003677">
    <property type="term" value="F:DNA binding"/>
    <property type="evidence" value="ECO:0007669"/>
    <property type="project" value="UniProtKB-KW"/>
</dbReference>
<dbReference type="InterPro" id="IPR036388">
    <property type="entry name" value="WH-like_DNA-bd_sf"/>
</dbReference>
<gene>
    <name evidence="6" type="ORF">A7J57_00875</name>
</gene>
<dbReference type="Gene3D" id="1.10.10.10">
    <property type="entry name" value="Winged helix-like DNA-binding domain superfamily/Winged helix DNA-binding domain"/>
    <property type="match status" value="1"/>
</dbReference>
<feature type="domain" description="GntR C-terminal" evidence="5">
    <location>
        <begin position="90"/>
        <end position="214"/>
    </location>
</feature>
<dbReference type="SUPFAM" id="SSF46785">
    <property type="entry name" value="Winged helix' DNA-binding domain"/>
    <property type="match status" value="1"/>
</dbReference>
<dbReference type="InterPro" id="IPR036390">
    <property type="entry name" value="WH_DNA-bd_sf"/>
</dbReference>
<dbReference type="EMBL" id="LXPS01000003">
    <property type="protein sequence ID" value="OAE49199.1"/>
    <property type="molecule type" value="Genomic_DNA"/>
</dbReference>
<dbReference type="InterPro" id="IPR000524">
    <property type="entry name" value="Tscrpt_reg_HTH_GntR"/>
</dbReference>
<accession>A0A176XJ12</accession>
<dbReference type="Proteomes" id="UP000077098">
    <property type="component" value="Unassembled WGS sequence"/>
</dbReference>
<dbReference type="SMART" id="SM00345">
    <property type="entry name" value="HTH_GNTR"/>
    <property type="match status" value="1"/>
</dbReference>
<protein>
    <submittedName>
        <fullName evidence="6">GntR family transcriptional regulator</fullName>
    </submittedName>
</protein>
<evidence type="ECO:0000256" key="2">
    <source>
        <dbReference type="ARBA" id="ARBA00023125"/>
    </source>
</evidence>
<dbReference type="Pfam" id="PF07729">
    <property type="entry name" value="FCD"/>
    <property type="match status" value="1"/>
</dbReference>
<name>A0A176XJ12_AGRTU</name>
<dbReference type="Pfam" id="PF00392">
    <property type="entry name" value="GntR"/>
    <property type="match status" value="1"/>
</dbReference>
<keyword evidence="1" id="KW-0805">Transcription regulation</keyword>
<sequence length="229" mass="25496">MIDILRDESDTGAQGQRMGSMVYDVLRERMIRGSYPPGHKFTVRGIAGELDVSTTPARDALNRLTTESVLVFSGPKTLVVPTLTKAELRDITVTRIALEGTAAEYGARNPDEASIKKLMDIQGIINTSLEEGRYHDALWHNKEFHFAIYNLCGMTGLLSMIETLWARIGPTLLNLYPEYAQNRQGVHNHMVAIEALIDKDPAGVRAAIENDIREGYRKLRNAASITDQL</sequence>
<dbReference type="SUPFAM" id="SSF48008">
    <property type="entry name" value="GntR ligand-binding domain-like"/>
    <property type="match status" value="1"/>
</dbReference>
<dbReference type="GO" id="GO:0003700">
    <property type="term" value="F:DNA-binding transcription factor activity"/>
    <property type="evidence" value="ECO:0007669"/>
    <property type="project" value="InterPro"/>
</dbReference>
<dbReference type="PANTHER" id="PTHR43537:SF39">
    <property type="entry name" value="HTH-TYPE TRANSCRIPTIONAL REGULATOR MCBR"/>
    <property type="match status" value="1"/>
</dbReference>
<dbReference type="RefSeq" id="WP_063947365.1">
    <property type="nucleotide sequence ID" value="NZ_LXPS01000003.1"/>
</dbReference>
<dbReference type="Gene3D" id="1.20.120.530">
    <property type="entry name" value="GntR ligand-binding domain-like"/>
    <property type="match status" value="1"/>
</dbReference>
<evidence type="ECO:0000313" key="7">
    <source>
        <dbReference type="Proteomes" id="UP000077098"/>
    </source>
</evidence>
<evidence type="ECO:0000256" key="3">
    <source>
        <dbReference type="ARBA" id="ARBA00023163"/>
    </source>
</evidence>
<dbReference type="PANTHER" id="PTHR43537">
    <property type="entry name" value="TRANSCRIPTIONAL REGULATOR, GNTR FAMILY"/>
    <property type="match status" value="1"/>
</dbReference>
<feature type="domain" description="HTH gntR-type" evidence="4">
    <location>
        <begin position="22"/>
        <end position="80"/>
    </location>
</feature>
<dbReference type="SMART" id="SM00895">
    <property type="entry name" value="FCD"/>
    <property type="match status" value="1"/>
</dbReference>
<keyword evidence="3" id="KW-0804">Transcription</keyword>
<dbReference type="AlphaFoldDB" id="A0A176XJ12"/>
<comment type="caution">
    <text evidence="6">The sequence shown here is derived from an EMBL/GenBank/DDBJ whole genome shotgun (WGS) entry which is preliminary data.</text>
</comment>
<dbReference type="InterPro" id="IPR008920">
    <property type="entry name" value="TF_FadR/GntR_C"/>
</dbReference>
<evidence type="ECO:0000256" key="1">
    <source>
        <dbReference type="ARBA" id="ARBA00023015"/>
    </source>
</evidence>
<evidence type="ECO:0000313" key="6">
    <source>
        <dbReference type="EMBL" id="OAE49199.1"/>
    </source>
</evidence>
<keyword evidence="2" id="KW-0238">DNA-binding</keyword>